<evidence type="ECO:0000313" key="1">
    <source>
        <dbReference type="EMBL" id="TQE98278.1"/>
    </source>
</evidence>
<dbReference type="AlphaFoldDB" id="A0A540VNH4"/>
<proteinExistence type="predicted"/>
<evidence type="ECO:0000313" key="2">
    <source>
        <dbReference type="Proteomes" id="UP000315400"/>
    </source>
</evidence>
<protein>
    <submittedName>
        <fullName evidence="1">Uncharacterized protein</fullName>
    </submittedName>
</protein>
<gene>
    <name evidence="1" type="ORF">FKY71_14660</name>
</gene>
<organism evidence="1 2">
    <name type="scientific">Spiribacter salinus</name>
    <dbReference type="NCBI Taxonomy" id="1335746"/>
    <lineage>
        <taxon>Bacteria</taxon>
        <taxon>Pseudomonadati</taxon>
        <taxon>Pseudomonadota</taxon>
        <taxon>Gammaproteobacteria</taxon>
        <taxon>Chromatiales</taxon>
        <taxon>Ectothiorhodospiraceae</taxon>
        <taxon>Spiribacter</taxon>
    </lineage>
</organism>
<reference evidence="1 2" key="1">
    <citation type="submission" date="2019-06" db="EMBL/GenBank/DDBJ databases">
        <title>Metagenome assembled Genome of Spiribacter salinus SL48-SHIP from the microbial mat of Salt Lake 48 (Novosibirsk region, Russia).</title>
        <authorList>
            <person name="Shipova A."/>
            <person name="Rozanov A.S."/>
            <person name="Bryanskaya A.V."/>
            <person name="Peltek S.E."/>
        </authorList>
    </citation>
    <scope>NUCLEOTIDE SEQUENCE [LARGE SCALE GENOMIC DNA]</scope>
    <source>
        <strain evidence="1">SL48-SHIP-2</strain>
    </source>
</reference>
<accession>A0A540VNH4</accession>
<dbReference type="EMBL" id="VIFK01000236">
    <property type="protein sequence ID" value="TQE98278.1"/>
    <property type="molecule type" value="Genomic_DNA"/>
</dbReference>
<sequence length="71" mass="7775">MPYPRHAQVSPETTPSYHCVSRCVRGAFLYGSSRLAAHSYEHRKLWSVAGAQNENLAVHVPVLVDVPADGS</sequence>
<dbReference type="Proteomes" id="UP000315400">
    <property type="component" value="Unassembled WGS sequence"/>
</dbReference>
<comment type="caution">
    <text evidence="1">The sequence shown here is derived from an EMBL/GenBank/DDBJ whole genome shotgun (WGS) entry which is preliminary data.</text>
</comment>
<name>A0A540VNH4_9GAMM</name>